<keyword evidence="2" id="KW-1185">Reference proteome</keyword>
<name>A0A6M0IPZ9_9BACT</name>
<protein>
    <submittedName>
        <fullName evidence="1">Uncharacterized protein</fullName>
    </submittedName>
</protein>
<evidence type="ECO:0000313" key="1">
    <source>
        <dbReference type="EMBL" id="NEU69625.1"/>
    </source>
</evidence>
<reference evidence="1 2" key="1">
    <citation type="submission" date="2020-02" db="EMBL/GenBank/DDBJ databases">
        <title>Draft genome sequence of two Spirosoma agri KCTC 52727 and Spirosoma terrae KCTC 52035.</title>
        <authorList>
            <person name="Rojas J."/>
            <person name="Ambika Manirajan B."/>
            <person name="Ratering S."/>
            <person name="Suarez C."/>
            <person name="Schnell S."/>
        </authorList>
    </citation>
    <scope>NUCLEOTIDE SEQUENCE [LARGE SCALE GENOMIC DNA]</scope>
    <source>
        <strain evidence="1 2">KCTC 52727</strain>
    </source>
</reference>
<dbReference type="Proteomes" id="UP000477386">
    <property type="component" value="Unassembled WGS sequence"/>
</dbReference>
<evidence type="ECO:0000313" key="2">
    <source>
        <dbReference type="Proteomes" id="UP000477386"/>
    </source>
</evidence>
<dbReference type="EMBL" id="JAAGNZ010000002">
    <property type="protein sequence ID" value="NEU69625.1"/>
    <property type="molecule type" value="Genomic_DNA"/>
</dbReference>
<sequence>MPKVSRISKHSVSTPLTIADLPSVLASWSQAVRDFHTLHGVLSETIASRQSANGTKPATQYSLCELKKVRDTMAQEIISLINELDNSGDLSPESASLTISRLRSHTIRLEKEAERIKRALWLSSLGAS</sequence>
<comment type="caution">
    <text evidence="1">The sequence shown here is derived from an EMBL/GenBank/DDBJ whole genome shotgun (WGS) entry which is preliminary data.</text>
</comment>
<dbReference type="AlphaFoldDB" id="A0A6M0IPZ9"/>
<proteinExistence type="predicted"/>
<gene>
    <name evidence="1" type="ORF">GK091_22280</name>
</gene>
<dbReference type="RefSeq" id="WP_164042130.1">
    <property type="nucleotide sequence ID" value="NZ_JAAGNZ010000002.1"/>
</dbReference>
<accession>A0A6M0IPZ9</accession>
<organism evidence="1 2">
    <name type="scientific">Spirosoma agri</name>
    <dbReference type="NCBI Taxonomy" id="1987381"/>
    <lineage>
        <taxon>Bacteria</taxon>
        <taxon>Pseudomonadati</taxon>
        <taxon>Bacteroidota</taxon>
        <taxon>Cytophagia</taxon>
        <taxon>Cytophagales</taxon>
        <taxon>Cytophagaceae</taxon>
        <taxon>Spirosoma</taxon>
    </lineage>
</organism>